<sequence>MILVTKEKITKLKVIVSCEKDPAVIGINISDNKQVEFLCNPGRTICRLQGDLKDSFRIKNAVVSLVPDINESELGQIANKILELK</sequence>
<dbReference type="RefSeq" id="YP_009211496.1">
    <property type="nucleotide sequence ID" value="NC_028940.1"/>
</dbReference>
<dbReference type="Proteomes" id="UP000030739">
    <property type="component" value="Segment"/>
</dbReference>
<reference evidence="1 2" key="1">
    <citation type="journal article" date="2015" name="Plant Pathol. J.">
        <title>Isolation and Genomic Characterization of the T4-Like Bacteriophage PM2 Infecting Pectobacterium carotovorum subsp. carotovorum.</title>
        <authorList>
            <person name="Lim J.A."/>
            <person name="Lee D.H."/>
            <person name="Heu S."/>
        </authorList>
    </citation>
    <scope>NUCLEOTIDE SEQUENCE [LARGE SCALE GENOMIC DNA]</scope>
</reference>
<name>A0A0A0Q3D5_9CAUD</name>
<keyword evidence="2" id="KW-1185">Reference proteome</keyword>
<accession>A0A0A0Q3D5</accession>
<evidence type="ECO:0000313" key="1">
    <source>
        <dbReference type="EMBL" id="AHY25037.1"/>
    </source>
</evidence>
<protein>
    <submittedName>
        <fullName evidence="1">Uncharacterized protein</fullName>
    </submittedName>
</protein>
<organism evidence="1 2">
    <name type="scientific">Pectobacterium bacteriophage PM2</name>
    <dbReference type="NCBI Taxonomy" id="1429794"/>
    <lineage>
        <taxon>Viruses</taxon>
        <taxon>Duplodnaviria</taxon>
        <taxon>Heunggongvirae</taxon>
        <taxon>Uroviricota</taxon>
        <taxon>Caudoviricetes</taxon>
        <taxon>Pantevenvirales</taxon>
        <taxon>Straboviridae</taxon>
        <taxon>Tevenvirinae</taxon>
        <taxon>Mosugukvirus</taxon>
        <taxon>Mosugukvirus pm2</taxon>
    </lineage>
</organism>
<proteinExistence type="predicted"/>
<gene>
    <name evidence="1" type="ORF">PM2_075</name>
</gene>
<dbReference type="KEGG" id="vg:26637968"/>
<dbReference type="EMBL" id="KF835987">
    <property type="protein sequence ID" value="AHY25037.1"/>
    <property type="molecule type" value="Genomic_DNA"/>
</dbReference>
<evidence type="ECO:0000313" key="2">
    <source>
        <dbReference type="Proteomes" id="UP000030739"/>
    </source>
</evidence>
<dbReference type="GeneID" id="26637968"/>